<dbReference type="InterPro" id="IPR005715">
    <property type="entry name" value="Glu_5kinase/COase_Synthase"/>
</dbReference>
<dbReference type="GO" id="GO:0005524">
    <property type="term" value="F:ATP binding"/>
    <property type="evidence" value="ECO:0007669"/>
    <property type="project" value="UniProtKB-KW"/>
</dbReference>
<keyword evidence="2 8" id="KW-0028">Amino-acid biosynthesis</keyword>
<dbReference type="FunFam" id="3.40.1160.10:FF:000006">
    <property type="entry name" value="Glutamate 5-kinase"/>
    <property type="match status" value="1"/>
</dbReference>
<comment type="subcellular location">
    <subcellularLocation>
        <location evidence="8">Cytoplasm</location>
    </subcellularLocation>
</comment>
<dbReference type="InterPro" id="IPR041739">
    <property type="entry name" value="G5K_ProB"/>
</dbReference>
<dbReference type="EMBL" id="LN614827">
    <property type="protein sequence ID" value="CEG56505.1"/>
    <property type="molecule type" value="Genomic_DNA"/>
</dbReference>
<proteinExistence type="inferred from homology"/>
<evidence type="ECO:0000256" key="5">
    <source>
        <dbReference type="ARBA" id="ARBA00022741"/>
    </source>
</evidence>
<dbReference type="Proteomes" id="UP000032430">
    <property type="component" value="Chromosome I"/>
</dbReference>
<accession>A0A098G4U0</accession>
<gene>
    <name evidence="8 10" type="primary">proB</name>
    <name evidence="10" type="ORF">LFA_1068</name>
</gene>
<dbReference type="GO" id="GO:0003723">
    <property type="term" value="F:RNA binding"/>
    <property type="evidence" value="ECO:0007669"/>
    <property type="project" value="InterPro"/>
</dbReference>
<dbReference type="SUPFAM" id="SSF88697">
    <property type="entry name" value="PUA domain-like"/>
    <property type="match status" value="1"/>
</dbReference>
<dbReference type="InterPro" id="IPR011529">
    <property type="entry name" value="Glu_5kinase"/>
</dbReference>
<evidence type="ECO:0000259" key="9">
    <source>
        <dbReference type="SMART" id="SM00359"/>
    </source>
</evidence>
<feature type="domain" description="PUA" evidence="9">
    <location>
        <begin position="274"/>
        <end position="348"/>
    </location>
</feature>
<comment type="catalytic activity">
    <reaction evidence="8">
        <text>L-glutamate + ATP = L-glutamyl 5-phosphate + ADP</text>
        <dbReference type="Rhea" id="RHEA:14877"/>
        <dbReference type="ChEBI" id="CHEBI:29985"/>
        <dbReference type="ChEBI" id="CHEBI:30616"/>
        <dbReference type="ChEBI" id="CHEBI:58274"/>
        <dbReference type="ChEBI" id="CHEBI:456216"/>
        <dbReference type="EC" id="2.7.2.11"/>
    </reaction>
</comment>
<evidence type="ECO:0000256" key="3">
    <source>
        <dbReference type="ARBA" id="ARBA00022650"/>
    </source>
</evidence>
<sequence length="356" mass="39208">MNIVVKVGTQSILSHDGSPFESVMLHLVEQIVQLQKAGHQVVLVSSGAVSSGRKVANQMLGRQYGHSTGEKQLLASLGQHELMRLYTTLFKDHQILVSQLLLTKQDFQTRKHYLNIARLLREILKQKNIVPIINENDSVAIEELMFTDNDELAGLIAAQMNVEKLIILSNVHGVYSAHPDEPGSEIISVIDSEQGWPEVSAVKSTHGRGGMSSKLATARKMSGLGITTHIASIDVPSVITRIMNQEQLGTIILPSKKKSSIKRWIAYNNSKQTGAVTINQGLLDILKENKRIISILPVGIVQSSGYFKKGDLVEIQSVSGEKIGIGIAKYDANKLNECLGQKDQPAFIHYDHLHIF</sequence>
<dbReference type="KEGG" id="lfa:LFA_1068"/>
<dbReference type="InterPro" id="IPR036393">
    <property type="entry name" value="AceGlu_kinase-like_sf"/>
</dbReference>
<keyword evidence="6 8" id="KW-0418">Kinase</keyword>
<comment type="pathway">
    <text evidence="8">Amino-acid biosynthesis; L-proline biosynthesis; L-glutamate 5-semialdehyde from L-glutamate: step 1/2.</text>
</comment>
<comment type="caution">
    <text evidence="8">Lacks conserved residue(s) required for the propagation of feature annotation.</text>
</comment>
<keyword evidence="4 8" id="KW-0808">Transferase</keyword>
<dbReference type="PRINTS" id="PR00474">
    <property type="entry name" value="GLU5KINASE"/>
</dbReference>
<dbReference type="GO" id="GO:0005829">
    <property type="term" value="C:cytosol"/>
    <property type="evidence" value="ECO:0007669"/>
    <property type="project" value="TreeGrafter"/>
</dbReference>
<protein>
    <recommendedName>
        <fullName evidence="8">Glutamate 5-kinase</fullName>
        <ecNumber evidence="8">2.7.2.11</ecNumber>
    </recommendedName>
    <alternativeName>
        <fullName evidence="8">Gamma-glutamyl kinase</fullName>
        <shortName evidence="8">GK</shortName>
    </alternativeName>
</protein>
<feature type="binding site" evidence="8">
    <location>
        <position position="46"/>
    </location>
    <ligand>
        <name>substrate</name>
    </ligand>
</feature>
<dbReference type="PIRSF" id="PIRSF000729">
    <property type="entry name" value="GK"/>
    <property type="match status" value="1"/>
</dbReference>
<dbReference type="CDD" id="cd04242">
    <property type="entry name" value="AAK_G5K_ProB"/>
    <property type="match status" value="1"/>
</dbReference>
<dbReference type="GO" id="GO:0004349">
    <property type="term" value="F:glutamate 5-kinase activity"/>
    <property type="evidence" value="ECO:0007669"/>
    <property type="project" value="UniProtKB-UniRule"/>
</dbReference>
<comment type="similarity">
    <text evidence="8">Belongs to the glutamate 5-kinase family.</text>
</comment>
<dbReference type="HOGENOM" id="CLU_025400_2_0_6"/>
<keyword evidence="11" id="KW-1185">Reference proteome</keyword>
<evidence type="ECO:0000256" key="1">
    <source>
        <dbReference type="ARBA" id="ARBA00022490"/>
    </source>
</evidence>
<keyword evidence="5 8" id="KW-0547">Nucleotide-binding</keyword>
<dbReference type="GO" id="GO:0055129">
    <property type="term" value="P:L-proline biosynthetic process"/>
    <property type="evidence" value="ECO:0007669"/>
    <property type="project" value="UniProtKB-UniRule"/>
</dbReference>
<dbReference type="NCBIfam" id="TIGR01027">
    <property type="entry name" value="proB"/>
    <property type="match status" value="1"/>
</dbReference>
<dbReference type="InterPro" id="IPR015947">
    <property type="entry name" value="PUA-like_sf"/>
</dbReference>
<dbReference type="HAMAP" id="MF_00456">
    <property type="entry name" value="ProB"/>
    <property type="match status" value="1"/>
</dbReference>
<keyword evidence="1 8" id="KW-0963">Cytoplasm</keyword>
<comment type="function">
    <text evidence="8">Catalyzes the transfer of a phosphate group to glutamate to form L-glutamate 5-phosphate.</text>
</comment>
<dbReference type="RefSeq" id="WP_045095157.1">
    <property type="nucleotide sequence ID" value="NZ_LN614827.1"/>
</dbReference>
<dbReference type="InterPro" id="IPR001057">
    <property type="entry name" value="Glu/AcGlu_kinase"/>
</dbReference>
<organism evidence="10 11">
    <name type="scientific">Legionella fallonii LLAP-10</name>
    <dbReference type="NCBI Taxonomy" id="1212491"/>
    <lineage>
        <taxon>Bacteria</taxon>
        <taxon>Pseudomonadati</taxon>
        <taxon>Pseudomonadota</taxon>
        <taxon>Gammaproteobacteria</taxon>
        <taxon>Legionellales</taxon>
        <taxon>Legionellaceae</taxon>
        <taxon>Legionella</taxon>
    </lineage>
</organism>
<dbReference type="Pfam" id="PF00696">
    <property type="entry name" value="AA_kinase"/>
    <property type="match status" value="1"/>
</dbReference>
<dbReference type="InterPro" id="IPR036974">
    <property type="entry name" value="PUA_sf"/>
</dbReference>
<feature type="binding site" evidence="8">
    <location>
        <position position="6"/>
    </location>
    <ligand>
        <name>ATP</name>
        <dbReference type="ChEBI" id="CHEBI:30616"/>
    </ligand>
</feature>
<dbReference type="SMART" id="SM00359">
    <property type="entry name" value="PUA"/>
    <property type="match status" value="1"/>
</dbReference>
<dbReference type="UniPathway" id="UPA00098">
    <property type="reaction ID" value="UER00359"/>
</dbReference>
<dbReference type="PANTHER" id="PTHR43654:SF1">
    <property type="entry name" value="ISOPENTENYL PHOSPHATE KINASE"/>
    <property type="match status" value="1"/>
</dbReference>
<dbReference type="Gene3D" id="3.40.1160.10">
    <property type="entry name" value="Acetylglutamate kinase-like"/>
    <property type="match status" value="1"/>
</dbReference>
<evidence type="ECO:0000256" key="6">
    <source>
        <dbReference type="ARBA" id="ARBA00022777"/>
    </source>
</evidence>
<evidence type="ECO:0000313" key="10">
    <source>
        <dbReference type="EMBL" id="CEG56505.1"/>
    </source>
</evidence>
<name>A0A098G4U0_9GAMM</name>
<dbReference type="AlphaFoldDB" id="A0A098G4U0"/>
<keyword evidence="7 8" id="KW-0067">ATP-binding</keyword>
<dbReference type="PROSITE" id="PS50890">
    <property type="entry name" value="PUA"/>
    <property type="match status" value="1"/>
</dbReference>
<evidence type="ECO:0000256" key="2">
    <source>
        <dbReference type="ARBA" id="ARBA00022605"/>
    </source>
</evidence>
<dbReference type="SUPFAM" id="SSF53633">
    <property type="entry name" value="Carbamate kinase-like"/>
    <property type="match status" value="1"/>
</dbReference>
<evidence type="ECO:0000256" key="4">
    <source>
        <dbReference type="ARBA" id="ARBA00022679"/>
    </source>
</evidence>
<dbReference type="InterPro" id="IPR001048">
    <property type="entry name" value="Asp/Glu/Uridylate_kinase"/>
</dbReference>
<dbReference type="PANTHER" id="PTHR43654">
    <property type="entry name" value="GLUTAMATE 5-KINASE"/>
    <property type="match status" value="1"/>
</dbReference>
<dbReference type="Gene3D" id="2.30.130.10">
    <property type="entry name" value="PUA domain"/>
    <property type="match status" value="1"/>
</dbReference>
<evidence type="ECO:0000256" key="8">
    <source>
        <dbReference type="HAMAP-Rule" id="MF_00456"/>
    </source>
</evidence>
<evidence type="ECO:0000256" key="7">
    <source>
        <dbReference type="ARBA" id="ARBA00022840"/>
    </source>
</evidence>
<dbReference type="STRING" id="1212491.LFA_1068"/>
<reference evidence="11" key="1">
    <citation type="submission" date="2014-09" db="EMBL/GenBank/DDBJ databases">
        <authorList>
            <person name="Gomez-Valero L."/>
        </authorList>
    </citation>
    <scope>NUCLEOTIDE SEQUENCE [LARGE SCALE GENOMIC DNA]</scope>
    <source>
        <strain evidence="11">ATCC700992</strain>
    </source>
</reference>
<feature type="binding site" evidence="8">
    <location>
        <position position="149"/>
    </location>
    <ligand>
        <name>substrate</name>
    </ligand>
</feature>
<dbReference type="EC" id="2.7.2.11" evidence="8"/>
<keyword evidence="3 8" id="KW-0641">Proline biosynthesis</keyword>
<dbReference type="InterPro" id="IPR002478">
    <property type="entry name" value="PUA"/>
</dbReference>
<dbReference type="Pfam" id="PF01472">
    <property type="entry name" value="PUA"/>
    <property type="match status" value="1"/>
</dbReference>
<feature type="binding site" evidence="8">
    <location>
        <position position="137"/>
    </location>
    <ligand>
        <name>substrate</name>
    </ligand>
</feature>
<dbReference type="OrthoDB" id="9804434at2"/>
<evidence type="ECO:0000313" key="11">
    <source>
        <dbReference type="Proteomes" id="UP000032430"/>
    </source>
</evidence>